<dbReference type="GO" id="GO:0005576">
    <property type="term" value="C:extracellular region"/>
    <property type="evidence" value="ECO:0007669"/>
    <property type="project" value="UniProtKB-SubCell"/>
</dbReference>
<dbReference type="SUPFAM" id="SSF56112">
    <property type="entry name" value="Protein kinase-like (PK-like)"/>
    <property type="match status" value="1"/>
</dbReference>
<dbReference type="InterPro" id="IPR045379">
    <property type="entry name" value="Crinkler_N"/>
</dbReference>
<dbReference type="InterPro" id="IPR011009">
    <property type="entry name" value="Kinase-like_dom_sf"/>
</dbReference>
<evidence type="ECO:0000313" key="6">
    <source>
        <dbReference type="Proteomes" id="UP001050691"/>
    </source>
</evidence>
<reference evidence="5" key="1">
    <citation type="submission" date="2021-10" db="EMBL/GenBank/DDBJ databases">
        <title>De novo Genome Assembly of Clathrus columnatus (Basidiomycota, Fungi) Using Illumina and Nanopore Sequence Data.</title>
        <authorList>
            <person name="Ogiso-Tanaka E."/>
            <person name="Itagaki H."/>
            <person name="Hosoya T."/>
            <person name="Hosaka K."/>
        </authorList>
    </citation>
    <scope>NUCLEOTIDE SEQUENCE</scope>
    <source>
        <strain evidence="5">MO-923</strain>
    </source>
</reference>
<comment type="caution">
    <text evidence="5">The sequence shown here is derived from an EMBL/GenBank/DDBJ whole genome shotgun (WGS) entry which is preliminary data.</text>
</comment>
<dbReference type="Pfam" id="PF20147">
    <property type="entry name" value="Crinkler"/>
    <property type="match status" value="1"/>
</dbReference>
<gene>
    <name evidence="5" type="ORF">Clacol_005491</name>
</gene>
<evidence type="ECO:0000256" key="1">
    <source>
        <dbReference type="ARBA" id="ARBA00004340"/>
    </source>
</evidence>
<dbReference type="EMBL" id="BPWL01000006">
    <property type="protein sequence ID" value="GJJ11259.1"/>
    <property type="molecule type" value="Genomic_DNA"/>
</dbReference>
<feature type="domain" description="Crinkler effector protein N-terminal" evidence="4">
    <location>
        <begin position="5"/>
        <end position="105"/>
    </location>
</feature>
<keyword evidence="3" id="KW-0964">Secreted</keyword>
<dbReference type="Proteomes" id="UP001050691">
    <property type="component" value="Unassembled WGS sequence"/>
</dbReference>
<accession>A0AAV5AEY5</accession>
<dbReference type="AlphaFoldDB" id="A0AAV5AEY5"/>
<evidence type="ECO:0000256" key="3">
    <source>
        <dbReference type="ARBA" id="ARBA00022525"/>
    </source>
</evidence>
<keyword evidence="6" id="KW-1185">Reference proteome</keyword>
<evidence type="ECO:0000313" key="5">
    <source>
        <dbReference type="EMBL" id="GJJ11259.1"/>
    </source>
</evidence>
<dbReference type="GO" id="GO:0043657">
    <property type="term" value="C:host cell"/>
    <property type="evidence" value="ECO:0007669"/>
    <property type="project" value="UniProtKB-SubCell"/>
</dbReference>
<evidence type="ECO:0000259" key="4">
    <source>
        <dbReference type="Pfam" id="PF20147"/>
    </source>
</evidence>
<organism evidence="5 6">
    <name type="scientific">Clathrus columnatus</name>
    <dbReference type="NCBI Taxonomy" id="1419009"/>
    <lineage>
        <taxon>Eukaryota</taxon>
        <taxon>Fungi</taxon>
        <taxon>Dikarya</taxon>
        <taxon>Basidiomycota</taxon>
        <taxon>Agaricomycotina</taxon>
        <taxon>Agaricomycetes</taxon>
        <taxon>Phallomycetidae</taxon>
        <taxon>Phallales</taxon>
        <taxon>Clathraceae</taxon>
        <taxon>Clathrus</taxon>
    </lineage>
</organism>
<proteinExistence type="predicted"/>
<protein>
    <recommendedName>
        <fullName evidence="4">Crinkler effector protein N-terminal domain-containing protein</fullName>
    </recommendedName>
</protein>
<evidence type="ECO:0000256" key="2">
    <source>
        <dbReference type="ARBA" id="ARBA00004613"/>
    </source>
</evidence>
<sequence>MSENIELFCYVIGTPANDVFVIQIPSSRSIAHLKVSIRDKLKPRFDNIPANELLLWKVSIALDDNFQQNIDSHNFEDTESLLAVKRLSDLFPQPPNPEHVHIVVRRPQLVSAVPPAQVQNQINLRVTNNFVLDDEQYDEENPAAIHDGRYGTHRNTTLAPPLELYHPVFAEFKAHLNNPTLELPPDVVLNTMELMVATSEIKTLESERINVRGIVEKLCGLAIMKSENKDETKPDYIFPVTRNSPPIEVALVAVVEEKSELGVNGDPTVQASFSYIHYWADPSHQLLRTSSCCPSFIIGIAGPWVSICGGVLTGHPIVQRLTDYIWLGHSRIIDEAYTLRVAKIFYSLRLAAGSLYAYYLNSEFPLIKKSRIRFFPSITSYKVGVQTVRFEYLRPLEPEDADDKLIVVKFAERYGEQAHRLLAAEKLAPELLYFGPLTSPQEAVKYSYGNLYMVVMEYIEGCTVQQKFPTNTIPLELKKVVQKARECLSKASLVHGDLRKPNILIPKKGGIEGALIIDFDWAGEANKVRYPLHLSSAPGLWVDGVEPYGLIQAVHDDAMVDRL</sequence>
<comment type="subcellular location">
    <subcellularLocation>
        <location evidence="1">Host cell</location>
    </subcellularLocation>
    <subcellularLocation>
        <location evidence="2">Secreted</location>
    </subcellularLocation>
</comment>
<name>A0AAV5AEY5_9AGAM</name>